<keyword evidence="2" id="KW-1185">Reference proteome</keyword>
<name>A0AAW9R3P4_9GAMM</name>
<dbReference type="InterPro" id="IPR045920">
    <property type="entry name" value="DUF6339"/>
</dbReference>
<reference evidence="1 2" key="1">
    <citation type="journal article" date="2016" name="Antonie Van Leeuwenhoek">
        <title>Denitratimonas tolerans gen. nov., sp. nov., a denitrifying bacterium isolated from a bioreactor for tannery wastewater treatment.</title>
        <authorList>
            <person name="Han S.I."/>
            <person name="Kim J.O."/>
            <person name="Lee Y.R."/>
            <person name="Ekpeghere K.I."/>
            <person name="Koh S.C."/>
            <person name="Whang K.S."/>
        </authorList>
    </citation>
    <scope>NUCLEOTIDE SEQUENCE [LARGE SCALE GENOMIC DNA]</scope>
    <source>
        <strain evidence="1 2">KACC 17565</strain>
    </source>
</reference>
<comment type="caution">
    <text evidence="1">The sequence shown here is derived from an EMBL/GenBank/DDBJ whole genome shotgun (WGS) entry which is preliminary data.</text>
</comment>
<gene>
    <name evidence="1" type="ORF">WB794_03765</name>
</gene>
<evidence type="ECO:0000313" key="1">
    <source>
        <dbReference type="EMBL" id="MEJ1248793.1"/>
    </source>
</evidence>
<accession>A0AAW9R3P4</accession>
<sequence length="243" mass="27824">MRYPILTTTDASIFFISKRAGTPVELDRLVKSRGEGPELPQSFVNDLVAELASIKSRFPEGLKSAKNANAFEALAARAIHTRVQVGVEILADPDFWLWLAAVHFSDIVEWRYGNPPGGTGAANYGVGARSENLLYRLWLRAELVLDEEAQDRYHLCDHGQIDFYRSHLFRQGYANARNFARALLRFQYPDKNDVTQPFLKVDQIRELVKRLRRLRTNLFMEILDEGECRKVIDDELRMVPEAA</sequence>
<proteinExistence type="predicted"/>
<dbReference type="EMBL" id="JBBDHC010000004">
    <property type="protein sequence ID" value="MEJ1248793.1"/>
    <property type="molecule type" value="Genomic_DNA"/>
</dbReference>
<dbReference type="Pfam" id="PF19866">
    <property type="entry name" value="DUF6339"/>
    <property type="match status" value="1"/>
</dbReference>
<organism evidence="1 2">
    <name type="scientific">Denitratimonas tolerans</name>
    <dbReference type="NCBI Taxonomy" id="1338420"/>
    <lineage>
        <taxon>Bacteria</taxon>
        <taxon>Pseudomonadati</taxon>
        <taxon>Pseudomonadota</taxon>
        <taxon>Gammaproteobacteria</taxon>
        <taxon>Lysobacterales</taxon>
        <taxon>Lysobacteraceae</taxon>
        <taxon>Denitratimonas</taxon>
    </lineage>
</organism>
<dbReference type="Proteomes" id="UP001364472">
    <property type="component" value="Unassembled WGS sequence"/>
</dbReference>
<dbReference type="AlphaFoldDB" id="A0AAW9R3P4"/>
<dbReference type="RefSeq" id="WP_337334513.1">
    <property type="nucleotide sequence ID" value="NZ_JBBDHC010000004.1"/>
</dbReference>
<protein>
    <submittedName>
        <fullName evidence="1">DUF6339 family protein</fullName>
    </submittedName>
</protein>
<evidence type="ECO:0000313" key="2">
    <source>
        <dbReference type="Proteomes" id="UP001364472"/>
    </source>
</evidence>